<comment type="caution">
    <text evidence="1">The sequence shown here is derived from an EMBL/GenBank/DDBJ whole genome shotgun (WGS) entry which is preliminary data.</text>
</comment>
<dbReference type="PATRIC" id="fig|1120925.3.peg.382"/>
<sequence length="149" mass="16379">MKFYINSLYSNPQHSTRKNRMKLKTLILTGLAGIALSACTTAPKIQTLDLGVLQEAENLDVYPNTTNNKAKLTKFADKCLIEFTGNLAEGKVVEQWSFKGLTLISGGSATFAKDGTSTANSFDLYSPDVQKNFLALRHNFHKDALAQCD</sequence>
<dbReference type="eggNOG" id="ENOG5031RHR">
    <property type="taxonomic scope" value="Bacteria"/>
</dbReference>
<reference evidence="1 2" key="1">
    <citation type="submission" date="2013-02" db="EMBL/GenBank/DDBJ databases">
        <title>The Genome Sequence of Acinetobacter bouvetii CIP 107468.</title>
        <authorList>
            <consortium name="The Broad Institute Genome Sequencing Platform"/>
            <consortium name="The Broad Institute Genome Sequencing Center for Infectious Disease"/>
            <person name="Cerqueira G."/>
            <person name="Feldgarden M."/>
            <person name="Courvalin P."/>
            <person name="Perichon B."/>
            <person name="Grillot-Courvalin C."/>
            <person name="Clermont D."/>
            <person name="Rocha E."/>
            <person name="Yoon E.-J."/>
            <person name="Nemec A."/>
            <person name="Walker B."/>
            <person name="Young S.K."/>
            <person name="Zeng Q."/>
            <person name="Gargeya S."/>
            <person name="Fitzgerald M."/>
            <person name="Haas B."/>
            <person name="Abouelleil A."/>
            <person name="Alvarado L."/>
            <person name="Arachchi H.M."/>
            <person name="Berlin A.M."/>
            <person name="Chapman S.B."/>
            <person name="Dewar J."/>
            <person name="Goldberg J."/>
            <person name="Griggs A."/>
            <person name="Gujja S."/>
            <person name="Hansen M."/>
            <person name="Howarth C."/>
            <person name="Imamovic A."/>
            <person name="Larimer J."/>
            <person name="McCowan C."/>
            <person name="Murphy C."/>
            <person name="Neiman D."/>
            <person name="Pearson M."/>
            <person name="Priest M."/>
            <person name="Roberts A."/>
            <person name="Saif S."/>
            <person name="Shea T."/>
            <person name="Sisk P."/>
            <person name="Sykes S."/>
            <person name="Wortman J."/>
            <person name="Nusbaum C."/>
            <person name="Birren B."/>
        </authorList>
    </citation>
    <scope>NUCLEOTIDE SEQUENCE [LARGE SCALE GENOMIC DNA]</scope>
    <source>
        <strain evidence="1 2">CIP 107468</strain>
    </source>
</reference>
<gene>
    <name evidence="1" type="ORF">F941_00348</name>
</gene>
<name>N9CDM6_9GAMM</name>
<proteinExistence type="predicted"/>
<evidence type="ECO:0000313" key="2">
    <source>
        <dbReference type="Proteomes" id="UP000018460"/>
    </source>
</evidence>
<dbReference type="AlphaFoldDB" id="N9CDM6"/>
<accession>N9CDM6</accession>
<organism evidence="1 2">
    <name type="scientific">Acinetobacter bouvetii DSM 14964 = CIP 107468</name>
    <dbReference type="NCBI Taxonomy" id="1120925"/>
    <lineage>
        <taxon>Bacteria</taxon>
        <taxon>Pseudomonadati</taxon>
        <taxon>Pseudomonadota</taxon>
        <taxon>Gammaproteobacteria</taxon>
        <taxon>Moraxellales</taxon>
        <taxon>Moraxellaceae</taxon>
        <taxon>Acinetobacter</taxon>
    </lineage>
</organism>
<keyword evidence="2" id="KW-1185">Reference proteome</keyword>
<protein>
    <submittedName>
        <fullName evidence="1">Uncharacterized protein</fullName>
    </submittedName>
</protein>
<dbReference type="EMBL" id="APQD01000003">
    <property type="protein sequence ID" value="ENV83942.1"/>
    <property type="molecule type" value="Genomic_DNA"/>
</dbReference>
<dbReference type="Proteomes" id="UP000018460">
    <property type="component" value="Unassembled WGS sequence"/>
</dbReference>
<evidence type="ECO:0000313" key="1">
    <source>
        <dbReference type="EMBL" id="ENV83942.1"/>
    </source>
</evidence>